<name>A0ABR0J671_9EURO</name>
<evidence type="ECO:0000313" key="2">
    <source>
        <dbReference type="EMBL" id="KAK5057122.1"/>
    </source>
</evidence>
<evidence type="ECO:0000313" key="3">
    <source>
        <dbReference type="Proteomes" id="UP001345691"/>
    </source>
</evidence>
<organism evidence="2 3">
    <name type="scientific">Exophiala sideris</name>
    <dbReference type="NCBI Taxonomy" id="1016849"/>
    <lineage>
        <taxon>Eukaryota</taxon>
        <taxon>Fungi</taxon>
        <taxon>Dikarya</taxon>
        <taxon>Ascomycota</taxon>
        <taxon>Pezizomycotina</taxon>
        <taxon>Eurotiomycetes</taxon>
        <taxon>Chaetothyriomycetidae</taxon>
        <taxon>Chaetothyriales</taxon>
        <taxon>Herpotrichiellaceae</taxon>
        <taxon>Exophiala</taxon>
    </lineage>
</organism>
<evidence type="ECO:0008006" key="4">
    <source>
        <dbReference type="Google" id="ProtNLM"/>
    </source>
</evidence>
<accession>A0ABR0J671</accession>
<proteinExistence type="predicted"/>
<dbReference type="Proteomes" id="UP001345691">
    <property type="component" value="Unassembled WGS sequence"/>
</dbReference>
<feature type="region of interest" description="Disordered" evidence="1">
    <location>
        <begin position="53"/>
        <end position="140"/>
    </location>
</feature>
<keyword evidence="3" id="KW-1185">Reference proteome</keyword>
<reference evidence="2 3" key="1">
    <citation type="submission" date="2023-08" db="EMBL/GenBank/DDBJ databases">
        <title>Black Yeasts Isolated from many extreme environments.</title>
        <authorList>
            <person name="Coleine C."/>
            <person name="Stajich J.E."/>
            <person name="Selbmann L."/>
        </authorList>
    </citation>
    <scope>NUCLEOTIDE SEQUENCE [LARGE SCALE GENOMIC DNA]</scope>
    <source>
        <strain evidence="2 3">CCFEE 6328</strain>
    </source>
</reference>
<protein>
    <recommendedName>
        <fullName evidence="4">AT hook motif protein</fullName>
    </recommendedName>
</protein>
<dbReference type="EMBL" id="JAVRRF010000017">
    <property type="protein sequence ID" value="KAK5057122.1"/>
    <property type="molecule type" value="Genomic_DNA"/>
</dbReference>
<evidence type="ECO:0000256" key="1">
    <source>
        <dbReference type="SAM" id="MobiDB-lite"/>
    </source>
</evidence>
<feature type="compositionally biased region" description="Low complexity" evidence="1">
    <location>
        <begin position="60"/>
        <end position="72"/>
    </location>
</feature>
<feature type="compositionally biased region" description="Basic and acidic residues" evidence="1">
    <location>
        <begin position="120"/>
        <end position="132"/>
    </location>
</feature>
<comment type="caution">
    <text evidence="2">The sequence shown here is derived from an EMBL/GenBank/DDBJ whole genome shotgun (WGS) entry which is preliminary data.</text>
</comment>
<gene>
    <name evidence="2" type="ORF">LTR69_007760</name>
</gene>
<feature type="compositionally biased region" description="Basic and acidic residues" evidence="1">
    <location>
        <begin position="98"/>
        <end position="108"/>
    </location>
</feature>
<sequence length="140" mass="14434">MPMTWNADTDAKLMAAILATSDVKVNYAAVATLMGPECTAKAITHRVGAIKAKAKDVGLASPSASPSGTPPTSRKRGRPSTKAQTSNGGGEDDGGESPTKKPKADASKTKRKAPAAPVKAETKEEQEVKMEPGDEGEEDA</sequence>